<evidence type="ECO:0000256" key="1">
    <source>
        <dbReference type="SAM" id="MobiDB-lite"/>
    </source>
</evidence>
<organism evidence="3 4">
    <name type="scientific">Polarella glacialis</name>
    <name type="common">Dinoflagellate</name>
    <dbReference type="NCBI Taxonomy" id="89957"/>
    <lineage>
        <taxon>Eukaryota</taxon>
        <taxon>Sar</taxon>
        <taxon>Alveolata</taxon>
        <taxon>Dinophyceae</taxon>
        <taxon>Suessiales</taxon>
        <taxon>Suessiaceae</taxon>
        <taxon>Polarella</taxon>
    </lineage>
</organism>
<evidence type="ECO:0000313" key="3">
    <source>
        <dbReference type="EMBL" id="CAE8594852.1"/>
    </source>
</evidence>
<dbReference type="Proteomes" id="UP000654075">
    <property type="component" value="Unassembled WGS sequence"/>
</dbReference>
<gene>
    <name evidence="3" type="ORF">PGLA1383_LOCUS13375</name>
</gene>
<dbReference type="Pfam" id="PF00566">
    <property type="entry name" value="RabGAP-TBC"/>
    <property type="match status" value="1"/>
</dbReference>
<dbReference type="InterPro" id="IPR000195">
    <property type="entry name" value="Rab-GAP-TBC_dom"/>
</dbReference>
<dbReference type="Gene3D" id="1.10.472.80">
    <property type="entry name" value="Ypt/Rab-GAP domain of gyp1p, domain 3"/>
    <property type="match status" value="1"/>
</dbReference>
<name>A0A813E868_POLGL</name>
<dbReference type="PANTHER" id="PTHR47219">
    <property type="entry name" value="RAB GTPASE-ACTIVATING PROTEIN 1-LIKE"/>
    <property type="match status" value="1"/>
</dbReference>
<dbReference type="SUPFAM" id="SSF47923">
    <property type="entry name" value="Ypt/Rab-GAP domain of gyp1p"/>
    <property type="match status" value="1"/>
</dbReference>
<reference evidence="3" key="1">
    <citation type="submission" date="2021-02" db="EMBL/GenBank/DDBJ databases">
        <authorList>
            <person name="Dougan E. K."/>
            <person name="Rhodes N."/>
            <person name="Thang M."/>
            <person name="Chan C."/>
        </authorList>
    </citation>
    <scope>NUCLEOTIDE SEQUENCE</scope>
</reference>
<dbReference type="EMBL" id="CAJNNV010007379">
    <property type="protein sequence ID" value="CAE8594852.1"/>
    <property type="molecule type" value="Genomic_DNA"/>
</dbReference>
<dbReference type="InterPro" id="IPR050302">
    <property type="entry name" value="Rab_GAP_TBC_domain"/>
</dbReference>
<feature type="domain" description="Rab-GAP TBC" evidence="2">
    <location>
        <begin position="159"/>
        <end position="320"/>
    </location>
</feature>
<dbReference type="AlphaFoldDB" id="A0A813E868"/>
<sequence length="469" mass="50276">MWQPSQGSAFAVSVSSLGLPTAVAHRYSSIPYSQHPPQLVPTYASNITQQQPAPFAGSSIGHMRSTVSGQSSIQQTQPSTATSSNIVIRAGLSNTGRSQQRPRLRLSVEAVAAFASKCISGSRGGGFGTAKSEAKSPNSLFKAAAHSLTAGRRFGQCLDESPTRRLYVQDRAVDQEAVHQLDVDLPRTAGGEPLILACIGRIRSMILQHLAEDPELGYCQGMTLVAAAFAAAAGRQSEAYSRFSAFMKRVRGLWMPGFPLLEVATAAFEALAQQRPWYQHLRRYEVSPGMFLPQALLTMFVSWLPLSTLTRSIGLLEHAGLAGMLAMTLAVLDHAGPHLLKQLTFEDLLDELKLLKSKAPQPEVLEQATQQLIPQAVTVLVLPSAPVRARSQILKRKGSRVVDENGQDAFAEGNLSAAPDWLASESSAAALSWVEADTAAVGGAVLRWAFGECEAPLLDNDADTLEIAV</sequence>
<feature type="compositionally biased region" description="Polar residues" evidence="1">
    <location>
        <begin position="65"/>
        <end position="82"/>
    </location>
</feature>
<protein>
    <recommendedName>
        <fullName evidence="2">Rab-GAP TBC domain-containing protein</fullName>
    </recommendedName>
</protein>
<dbReference type="PROSITE" id="PS50086">
    <property type="entry name" value="TBC_RABGAP"/>
    <property type="match status" value="1"/>
</dbReference>
<evidence type="ECO:0000313" key="4">
    <source>
        <dbReference type="Proteomes" id="UP000654075"/>
    </source>
</evidence>
<evidence type="ECO:0000259" key="2">
    <source>
        <dbReference type="PROSITE" id="PS50086"/>
    </source>
</evidence>
<dbReference type="InterPro" id="IPR035969">
    <property type="entry name" value="Rab-GAP_TBC_sf"/>
</dbReference>
<comment type="caution">
    <text evidence="3">The sequence shown here is derived from an EMBL/GenBank/DDBJ whole genome shotgun (WGS) entry which is preliminary data.</text>
</comment>
<dbReference type="PANTHER" id="PTHR47219:SF9">
    <property type="entry name" value="GTPASE ACTIVATING PROTEIN AND CENTROSOME-ASSOCIATED, ISOFORM B"/>
    <property type="match status" value="1"/>
</dbReference>
<accession>A0A813E868</accession>
<dbReference type="OrthoDB" id="448470at2759"/>
<dbReference type="GO" id="GO:0031267">
    <property type="term" value="F:small GTPase binding"/>
    <property type="evidence" value="ECO:0007669"/>
    <property type="project" value="TreeGrafter"/>
</dbReference>
<keyword evidence="4" id="KW-1185">Reference proteome</keyword>
<feature type="region of interest" description="Disordered" evidence="1">
    <location>
        <begin position="59"/>
        <end position="82"/>
    </location>
</feature>
<proteinExistence type="predicted"/>
<dbReference type="GO" id="GO:0005096">
    <property type="term" value="F:GTPase activator activity"/>
    <property type="evidence" value="ECO:0007669"/>
    <property type="project" value="TreeGrafter"/>
</dbReference>
<dbReference type="Gene3D" id="1.10.8.270">
    <property type="entry name" value="putative rabgap domain of human tbc1 domain family member 14 like domains"/>
    <property type="match status" value="1"/>
</dbReference>